<protein>
    <submittedName>
        <fullName evidence="2">Uncharacterized protein</fullName>
    </submittedName>
</protein>
<keyword evidence="1" id="KW-0812">Transmembrane</keyword>
<keyword evidence="1" id="KW-1133">Transmembrane helix</keyword>
<gene>
    <name evidence="2" type="ORF">PAT01_30100</name>
</gene>
<proteinExistence type="predicted"/>
<evidence type="ECO:0000313" key="2">
    <source>
        <dbReference type="EMBL" id="GEK77706.1"/>
    </source>
</evidence>
<sequence length="178" mass="20270">MNEVLLWANLAVLLGLVAFGKLYLPSYLKEKAKNLAKKEDLVEITDKVEAVKNTYASEVELLKESINSRSDALSKKREVYNRFIQSMGLFINGREVTTEQQQTFLDCYAQLWLWAPDAVLIKVNVFIEQQMALASGRAQPQVVIKQTYTECVLALRKDCGMGDAMPKDSYRFVFFGEK</sequence>
<evidence type="ECO:0000256" key="1">
    <source>
        <dbReference type="SAM" id="Phobius"/>
    </source>
</evidence>
<dbReference type="RefSeq" id="WP_004588500.1">
    <property type="nucleotide sequence ID" value="NZ_BJUT01000042.1"/>
</dbReference>
<organism evidence="2 3">
    <name type="scientific">Pseudoalteromonas atlantica</name>
    <name type="common">Alteromonas atlantica</name>
    <dbReference type="NCBI Taxonomy" id="288"/>
    <lineage>
        <taxon>Bacteria</taxon>
        <taxon>Pseudomonadati</taxon>
        <taxon>Pseudomonadota</taxon>
        <taxon>Gammaproteobacteria</taxon>
        <taxon>Alteromonadales</taxon>
        <taxon>Pseudoalteromonadaceae</taxon>
        <taxon>Pseudoalteromonas</taxon>
    </lineage>
</organism>
<name>A0ABQ0UHK9_PSEAF</name>
<evidence type="ECO:0000313" key="3">
    <source>
        <dbReference type="Proteomes" id="UP000321189"/>
    </source>
</evidence>
<feature type="transmembrane region" description="Helical" evidence="1">
    <location>
        <begin position="6"/>
        <end position="24"/>
    </location>
</feature>
<dbReference type="EMBL" id="BJUT01000042">
    <property type="protein sequence ID" value="GEK77706.1"/>
    <property type="molecule type" value="Genomic_DNA"/>
</dbReference>
<comment type="caution">
    <text evidence="2">The sequence shown here is derived from an EMBL/GenBank/DDBJ whole genome shotgun (WGS) entry which is preliminary data.</text>
</comment>
<accession>A0ABQ0UHK9</accession>
<keyword evidence="1" id="KW-0472">Membrane</keyword>
<keyword evidence="3" id="KW-1185">Reference proteome</keyword>
<dbReference type="Proteomes" id="UP000321189">
    <property type="component" value="Unassembled WGS sequence"/>
</dbReference>
<reference evidence="2 3" key="1">
    <citation type="submission" date="2019-07" db="EMBL/GenBank/DDBJ databases">
        <title>Whole genome shotgun sequence of Pseudoalteromonas atlantica NBRC 103033.</title>
        <authorList>
            <person name="Hosoyama A."/>
            <person name="Uohara A."/>
            <person name="Ohji S."/>
            <person name="Ichikawa N."/>
        </authorList>
    </citation>
    <scope>NUCLEOTIDE SEQUENCE [LARGE SCALE GENOMIC DNA]</scope>
    <source>
        <strain evidence="2 3">NBRC 103033</strain>
    </source>
</reference>